<dbReference type="InterPro" id="IPR050325">
    <property type="entry name" value="Prot/Nucl_acid_deglycase"/>
</dbReference>
<dbReference type="PANTHER" id="PTHR48094:SF7">
    <property type="entry name" value="PROTEIN DJ-1 HOMOLOG C"/>
    <property type="match status" value="1"/>
</dbReference>
<feature type="compositionally biased region" description="Low complexity" evidence="1">
    <location>
        <begin position="66"/>
        <end position="90"/>
    </location>
</feature>
<dbReference type="GO" id="GO:0005737">
    <property type="term" value="C:cytoplasm"/>
    <property type="evidence" value="ECO:0007669"/>
    <property type="project" value="TreeGrafter"/>
</dbReference>
<reference evidence="3" key="1">
    <citation type="submission" date="2018-02" db="EMBL/GenBank/DDBJ databases">
        <title>Rhizophora mucronata_Transcriptome.</title>
        <authorList>
            <person name="Meera S.P."/>
            <person name="Sreeshan A."/>
            <person name="Augustine A."/>
        </authorList>
    </citation>
    <scope>NUCLEOTIDE SEQUENCE</scope>
    <source>
        <tissue evidence="3">Leaf</tissue>
    </source>
</reference>
<dbReference type="SUPFAM" id="SSF52317">
    <property type="entry name" value="Class I glutamine amidotransferase-like"/>
    <property type="match status" value="1"/>
</dbReference>
<proteinExistence type="predicted"/>
<dbReference type="GO" id="GO:1903189">
    <property type="term" value="P:glyoxal metabolic process"/>
    <property type="evidence" value="ECO:0007669"/>
    <property type="project" value="TreeGrafter"/>
</dbReference>
<dbReference type="InterPro" id="IPR002818">
    <property type="entry name" value="DJ-1/PfpI"/>
</dbReference>
<dbReference type="EMBL" id="GGEC01033150">
    <property type="protein sequence ID" value="MBX13634.1"/>
    <property type="molecule type" value="Transcribed_RNA"/>
</dbReference>
<feature type="region of interest" description="Disordered" evidence="1">
    <location>
        <begin position="40"/>
        <end position="92"/>
    </location>
</feature>
<dbReference type="Pfam" id="PF01965">
    <property type="entry name" value="DJ-1_PfpI"/>
    <property type="match status" value="1"/>
</dbReference>
<dbReference type="AlphaFoldDB" id="A0A2P2L6P0"/>
<sequence length="182" mass="19094">MHSSMESLYCLLSPAPHAMVKFSSFKVSSSAATRVSLLSRASMASSPPPPPPAQHKTSTSKKRSSKPTTETTSPATPTTASSASGISSPPDTVPPKKVLVPIGFGTEEIEAVIIVDVLRRAGAEVIVASVEPQLEIVAAGGTRLVADTSISTCLNEVFDLVALPVSHFCFVIFFSVMRLLLV</sequence>
<dbReference type="PANTHER" id="PTHR48094">
    <property type="entry name" value="PROTEIN/NUCLEIC ACID DEGLYCASE DJ-1-RELATED"/>
    <property type="match status" value="1"/>
</dbReference>
<evidence type="ECO:0000259" key="2">
    <source>
        <dbReference type="Pfam" id="PF01965"/>
    </source>
</evidence>
<dbReference type="Gene3D" id="3.40.50.880">
    <property type="match status" value="1"/>
</dbReference>
<protein>
    <recommendedName>
        <fullName evidence="2">DJ-1/PfpI domain-containing protein</fullName>
    </recommendedName>
</protein>
<evidence type="ECO:0000313" key="3">
    <source>
        <dbReference type="EMBL" id="MBX13634.1"/>
    </source>
</evidence>
<dbReference type="InterPro" id="IPR029062">
    <property type="entry name" value="Class_I_gatase-like"/>
</dbReference>
<feature type="domain" description="DJ-1/PfpI" evidence="2">
    <location>
        <begin position="96"/>
        <end position="164"/>
    </location>
</feature>
<accession>A0A2P2L6P0</accession>
<evidence type="ECO:0000256" key="1">
    <source>
        <dbReference type="SAM" id="MobiDB-lite"/>
    </source>
</evidence>
<organism evidence="3">
    <name type="scientific">Rhizophora mucronata</name>
    <name type="common">Asiatic mangrove</name>
    <dbReference type="NCBI Taxonomy" id="61149"/>
    <lineage>
        <taxon>Eukaryota</taxon>
        <taxon>Viridiplantae</taxon>
        <taxon>Streptophyta</taxon>
        <taxon>Embryophyta</taxon>
        <taxon>Tracheophyta</taxon>
        <taxon>Spermatophyta</taxon>
        <taxon>Magnoliopsida</taxon>
        <taxon>eudicotyledons</taxon>
        <taxon>Gunneridae</taxon>
        <taxon>Pentapetalae</taxon>
        <taxon>rosids</taxon>
        <taxon>fabids</taxon>
        <taxon>Malpighiales</taxon>
        <taxon>Rhizophoraceae</taxon>
        <taxon>Rhizophora</taxon>
    </lineage>
</organism>
<name>A0A2P2L6P0_RHIMU</name>